<gene>
    <name evidence="1" type="ORF">OM076_24510</name>
</gene>
<dbReference type="AlphaFoldDB" id="A0A9X3MVF6"/>
<organism evidence="1 2">
    <name type="scientific">Solirubrobacter ginsenosidimutans</name>
    <dbReference type="NCBI Taxonomy" id="490573"/>
    <lineage>
        <taxon>Bacteria</taxon>
        <taxon>Bacillati</taxon>
        <taxon>Actinomycetota</taxon>
        <taxon>Thermoleophilia</taxon>
        <taxon>Solirubrobacterales</taxon>
        <taxon>Solirubrobacteraceae</taxon>
        <taxon>Solirubrobacter</taxon>
    </lineage>
</organism>
<proteinExistence type="predicted"/>
<comment type="caution">
    <text evidence="1">The sequence shown here is derived from an EMBL/GenBank/DDBJ whole genome shotgun (WGS) entry which is preliminary data.</text>
</comment>
<name>A0A9X3MVF6_9ACTN</name>
<dbReference type="PROSITE" id="PS51318">
    <property type="entry name" value="TAT"/>
    <property type="match status" value="1"/>
</dbReference>
<dbReference type="InterPro" id="IPR006311">
    <property type="entry name" value="TAT_signal"/>
</dbReference>
<protein>
    <submittedName>
        <fullName evidence="1">Uncharacterized protein</fullName>
    </submittedName>
</protein>
<dbReference type="Proteomes" id="UP001149140">
    <property type="component" value="Unassembled WGS sequence"/>
</dbReference>
<sequence>MPGSLTRRQLLIRTGGASVALACFGVLPGGAVADSVALTPARAATYAALLDAIDADPAYALGQREHLVAGFADAYVTDESVRRYADPVLDALAPLSSLPPHEAHAALADLDGRVKPDALSLAALAFDLPEDTHTIVFTV</sequence>
<keyword evidence="2" id="KW-1185">Reference proteome</keyword>
<evidence type="ECO:0000313" key="2">
    <source>
        <dbReference type="Proteomes" id="UP001149140"/>
    </source>
</evidence>
<reference evidence="1" key="1">
    <citation type="submission" date="2022-10" db="EMBL/GenBank/DDBJ databases">
        <title>The WGS of Solirubrobacter ginsenosidimutans DSM 21036.</title>
        <authorList>
            <person name="Jiang Z."/>
        </authorList>
    </citation>
    <scope>NUCLEOTIDE SEQUENCE</scope>
    <source>
        <strain evidence="1">DSM 21036</strain>
    </source>
</reference>
<evidence type="ECO:0000313" key="1">
    <source>
        <dbReference type="EMBL" id="MDA0163459.1"/>
    </source>
</evidence>
<dbReference type="RefSeq" id="WP_270042705.1">
    <property type="nucleotide sequence ID" value="NZ_JAPDOD010000025.1"/>
</dbReference>
<dbReference type="EMBL" id="JAPDOD010000025">
    <property type="protein sequence ID" value="MDA0163459.1"/>
    <property type="molecule type" value="Genomic_DNA"/>
</dbReference>
<accession>A0A9X3MVF6</accession>